<evidence type="ECO:0000256" key="1">
    <source>
        <dbReference type="SAM" id="SignalP"/>
    </source>
</evidence>
<sequence length="101" mass="11380">MLQKNLRFIPLVVLLATSTAVHADGAIKQLHKVNKQLSRIEHTVNGTQKKYNNTQRNITEIKEGTYAEKSVGRAVKNKKKKAVNSLIHRSNNAIRKATNSY</sequence>
<proteinExistence type="predicted"/>
<organism evidence="2 3">
    <name type="scientific">Photobacterium kishitanii</name>
    <dbReference type="NCBI Taxonomy" id="318456"/>
    <lineage>
        <taxon>Bacteria</taxon>
        <taxon>Pseudomonadati</taxon>
        <taxon>Pseudomonadota</taxon>
        <taxon>Gammaproteobacteria</taxon>
        <taxon>Vibrionales</taxon>
        <taxon>Vibrionaceae</taxon>
        <taxon>Photobacterium</taxon>
    </lineage>
</organism>
<dbReference type="AlphaFoldDB" id="A0AAX0YY18"/>
<reference evidence="2 3" key="1">
    <citation type="submission" date="2018-01" db="EMBL/GenBank/DDBJ databases">
        <title>Whole genome sequencing of Histamine producing bacteria.</title>
        <authorList>
            <person name="Butler K."/>
        </authorList>
    </citation>
    <scope>NUCLEOTIDE SEQUENCE [LARGE SCALE GENOMIC DNA]</scope>
    <source>
        <strain evidence="2 3">A1-4</strain>
    </source>
</reference>
<evidence type="ECO:0008006" key="4">
    <source>
        <dbReference type="Google" id="ProtNLM"/>
    </source>
</evidence>
<name>A0AAX0YY18_9GAMM</name>
<dbReference type="RefSeq" id="WP_045042996.1">
    <property type="nucleotide sequence ID" value="NZ_JAUZMV010000002.1"/>
</dbReference>
<keyword evidence="3" id="KW-1185">Reference proteome</keyword>
<accession>A0AAX0YY18</accession>
<comment type="caution">
    <text evidence="2">The sequence shown here is derived from an EMBL/GenBank/DDBJ whole genome shotgun (WGS) entry which is preliminary data.</text>
</comment>
<dbReference type="EMBL" id="PYOZ01000003">
    <property type="protein sequence ID" value="PSX45652.1"/>
    <property type="molecule type" value="Genomic_DNA"/>
</dbReference>
<protein>
    <recommendedName>
        <fullName evidence="4">Histidine kinase</fullName>
    </recommendedName>
</protein>
<feature type="signal peptide" evidence="1">
    <location>
        <begin position="1"/>
        <end position="23"/>
    </location>
</feature>
<feature type="chain" id="PRO_5043544599" description="Histidine kinase" evidence="1">
    <location>
        <begin position="24"/>
        <end position="101"/>
    </location>
</feature>
<keyword evidence="1" id="KW-0732">Signal</keyword>
<gene>
    <name evidence="2" type="ORF">C0W53_06435</name>
</gene>
<dbReference type="Proteomes" id="UP000240728">
    <property type="component" value="Unassembled WGS sequence"/>
</dbReference>
<evidence type="ECO:0000313" key="3">
    <source>
        <dbReference type="Proteomes" id="UP000240728"/>
    </source>
</evidence>
<evidence type="ECO:0000313" key="2">
    <source>
        <dbReference type="EMBL" id="PSX45652.1"/>
    </source>
</evidence>